<dbReference type="Proteomes" id="UP000245535">
    <property type="component" value="Unassembled WGS sequence"/>
</dbReference>
<accession>A0A315Z606</accession>
<evidence type="ECO:0000256" key="1">
    <source>
        <dbReference type="SAM" id="SignalP"/>
    </source>
</evidence>
<dbReference type="EMBL" id="QGDO01000008">
    <property type="protein sequence ID" value="PWJ38016.1"/>
    <property type="molecule type" value="Genomic_DNA"/>
</dbReference>
<dbReference type="OrthoDB" id="1440774at2"/>
<reference evidence="2 3" key="1">
    <citation type="submission" date="2018-03" db="EMBL/GenBank/DDBJ databases">
        <title>Genomic Encyclopedia of Archaeal and Bacterial Type Strains, Phase II (KMG-II): from individual species to whole genera.</title>
        <authorList>
            <person name="Goeker M."/>
        </authorList>
    </citation>
    <scope>NUCLEOTIDE SEQUENCE [LARGE SCALE GENOMIC DNA]</scope>
    <source>
        <strain evidence="2 3">DSM 28229</strain>
    </source>
</reference>
<gene>
    <name evidence="2" type="ORF">BC781_108151</name>
</gene>
<protein>
    <submittedName>
        <fullName evidence="2">GLPGLI family protein</fullName>
    </submittedName>
</protein>
<evidence type="ECO:0000313" key="2">
    <source>
        <dbReference type="EMBL" id="PWJ38016.1"/>
    </source>
</evidence>
<feature type="signal peptide" evidence="1">
    <location>
        <begin position="1"/>
        <end position="20"/>
    </location>
</feature>
<dbReference type="NCBIfam" id="TIGR01200">
    <property type="entry name" value="GLPGLI"/>
    <property type="match status" value="1"/>
</dbReference>
<dbReference type="AlphaFoldDB" id="A0A315Z606"/>
<keyword evidence="1" id="KW-0732">Signal</keyword>
<evidence type="ECO:0000313" key="3">
    <source>
        <dbReference type="Proteomes" id="UP000245535"/>
    </source>
</evidence>
<feature type="chain" id="PRO_5016421489" evidence="1">
    <location>
        <begin position="21"/>
        <end position="233"/>
    </location>
</feature>
<keyword evidence="3" id="KW-1185">Reference proteome</keyword>
<comment type="caution">
    <text evidence="2">The sequence shown here is derived from an EMBL/GenBank/DDBJ whole genome shotgun (WGS) entry which is preliminary data.</text>
</comment>
<organism evidence="2 3">
    <name type="scientific">Sediminitomix flava</name>
    <dbReference type="NCBI Taxonomy" id="379075"/>
    <lineage>
        <taxon>Bacteria</taxon>
        <taxon>Pseudomonadati</taxon>
        <taxon>Bacteroidota</taxon>
        <taxon>Cytophagia</taxon>
        <taxon>Cytophagales</taxon>
        <taxon>Flammeovirgaceae</taxon>
        <taxon>Sediminitomix</taxon>
    </lineage>
</organism>
<dbReference type="RefSeq" id="WP_109622255.1">
    <property type="nucleotide sequence ID" value="NZ_QGDO01000008.1"/>
</dbReference>
<dbReference type="InterPro" id="IPR005901">
    <property type="entry name" value="GLPGLI"/>
</dbReference>
<dbReference type="Pfam" id="PF09697">
    <property type="entry name" value="Porph_ging"/>
    <property type="match status" value="1"/>
</dbReference>
<sequence>MNVKLLLTALLLSFSSHLFAQNNTELIEVNYSTSCMSSFIVSVLEGQVSNPNEKAELLRSMEAYDCQSTLTFNPSNGDYSYVLDTIANPNNVSAAGYTEYTFKVGEEVIGKEYFIGKEINYKNKVNSLNWEITSEKRMIGGYECIKAVTNNNIIAWYTPKLPISCGPSFYNGLPGLIMEVDTGFERIFVTKIKKVSEGATVTPADYISDQQKYISINEILAKKDNFRKAIENQ</sequence>
<proteinExistence type="predicted"/>
<name>A0A315Z606_SEDFL</name>